<evidence type="ECO:0000259" key="1">
    <source>
        <dbReference type="PROSITE" id="PS50181"/>
    </source>
</evidence>
<evidence type="ECO:0000313" key="3">
    <source>
        <dbReference type="Proteomes" id="UP000250140"/>
    </source>
</evidence>
<dbReference type="Proteomes" id="UP000250140">
    <property type="component" value="Unassembled WGS sequence"/>
</dbReference>
<dbReference type="EMBL" id="KV749264">
    <property type="protein sequence ID" value="OCL10320.1"/>
    <property type="molecule type" value="Genomic_DNA"/>
</dbReference>
<reference evidence="2 3" key="1">
    <citation type="journal article" date="2016" name="Nat. Commun.">
        <title>Ectomycorrhizal ecology is imprinted in the genome of the dominant symbiotic fungus Cenococcum geophilum.</title>
        <authorList>
            <consortium name="DOE Joint Genome Institute"/>
            <person name="Peter M."/>
            <person name="Kohler A."/>
            <person name="Ohm R.A."/>
            <person name="Kuo A."/>
            <person name="Krutzmann J."/>
            <person name="Morin E."/>
            <person name="Arend M."/>
            <person name="Barry K.W."/>
            <person name="Binder M."/>
            <person name="Choi C."/>
            <person name="Clum A."/>
            <person name="Copeland A."/>
            <person name="Grisel N."/>
            <person name="Haridas S."/>
            <person name="Kipfer T."/>
            <person name="LaButti K."/>
            <person name="Lindquist E."/>
            <person name="Lipzen A."/>
            <person name="Maire R."/>
            <person name="Meier B."/>
            <person name="Mihaltcheva S."/>
            <person name="Molinier V."/>
            <person name="Murat C."/>
            <person name="Poggeler S."/>
            <person name="Quandt C.A."/>
            <person name="Sperisen C."/>
            <person name="Tritt A."/>
            <person name="Tisserant E."/>
            <person name="Crous P.W."/>
            <person name="Henrissat B."/>
            <person name="Nehls U."/>
            <person name="Egli S."/>
            <person name="Spatafora J.W."/>
            <person name="Grigoriev I.V."/>
            <person name="Martin F.M."/>
        </authorList>
    </citation>
    <scope>NUCLEOTIDE SEQUENCE [LARGE SCALE GENOMIC DNA]</scope>
    <source>
        <strain evidence="2 3">CBS 207.34</strain>
    </source>
</reference>
<accession>A0A8E2F4R0</accession>
<dbReference type="AlphaFoldDB" id="A0A8E2F4R0"/>
<gene>
    <name evidence="2" type="ORF">AOQ84DRAFT_176</name>
</gene>
<dbReference type="OrthoDB" id="3882258at2759"/>
<organism evidence="2 3">
    <name type="scientific">Glonium stellatum</name>
    <dbReference type="NCBI Taxonomy" id="574774"/>
    <lineage>
        <taxon>Eukaryota</taxon>
        <taxon>Fungi</taxon>
        <taxon>Dikarya</taxon>
        <taxon>Ascomycota</taxon>
        <taxon>Pezizomycotina</taxon>
        <taxon>Dothideomycetes</taxon>
        <taxon>Pleosporomycetidae</taxon>
        <taxon>Gloniales</taxon>
        <taxon>Gloniaceae</taxon>
        <taxon>Glonium</taxon>
    </lineage>
</organism>
<feature type="domain" description="F-box" evidence="1">
    <location>
        <begin position="8"/>
        <end position="59"/>
    </location>
</feature>
<name>A0A8E2F4R0_9PEZI</name>
<sequence length="124" mass="13949">MSPPTAPLNNLSTLPAELLLYIIDDLRPDDYVTFALAAYPLLSRHGLVPPLSNTLFQQLVNQAPGPTIFPRWPFPIELTDQILGYLSPQDMIWFIFTHRNLFASYIRGLSPATVEGLRRACLPD</sequence>
<dbReference type="InterPro" id="IPR001810">
    <property type="entry name" value="F-box_dom"/>
</dbReference>
<protein>
    <recommendedName>
        <fullName evidence="1">F-box domain-containing protein</fullName>
    </recommendedName>
</protein>
<dbReference type="PROSITE" id="PS50181">
    <property type="entry name" value="FBOX"/>
    <property type="match status" value="1"/>
</dbReference>
<proteinExistence type="predicted"/>
<keyword evidence="3" id="KW-1185">Reference proteome</keyword>
<evidence type="ECO:0000313" key="2">
    <source>
        <dbReference type="EMBL" id="OCL10320.1"/>
    </source>
</evidence>